<gene>
    <name evidence="4" type="ORF">Salat_2329800</name>
</gene>
<sequence>MNLLARARPSAYLIFSSPLPGKRLFYIHPITAPLRQCSSFSSKATYSSQKTQQATKLRTQKSSQSSSSFTQRIKKQAEALATVWPKPREMPYQEKVANFVNLIGHIRIPVRFEAASDGKHFSTTVISLGNGGERNPLSIPVVFEGELAHVAACHVKENDCVFVSGQLSVDPVRLVSSESLGKFHVVAENLNFVDGLEKNVLDKKVGVDNDLYYNKQFGEVLKSQDTKRVESSAKQSMNADSVSAPRTATLERGNDESVREKCNGRSGGGVAIKKKGADQNLDLWRDLVKNPLQWWDYRDHKSNGLVKEKFPDFKQKVTEEALWVSSAPDWVLPGLGKLEFDVKPMRQRQMQGGEGPGERKSDKFDHFWKDLVENPDNWWDNRAKKKNPKAPDFKNKETGEALWLNNTPGWALSRLPPMRDG</sequence>
<protein>
    <submittedName>
        <fullName evidence="4">Protein OSB2, chloroplastic</fullName>
    </submittedName>
</protein>
<feature type="compositionally biased region" description="Basic and acidic residues" evidence="3">
    <location>
        <begin position="252"/>
        <end position="263"/>
    </location>
</feature>
<dbReference type="GO" id="GO:0003697">
    <property type="term" value="F:single-stranded DNA binding"/>
    <property type="evidence" value="ECO:0007669"/>
    <property type="project" value="InterPro"/>
</dbReference>
<keyword evidence="1 2" id="KW-0238">DNA-binding</keyword>
<proteinExistence type="predicted"/>
<evidence type="ECO:0000313" key="5">
    <source>
        <dbReference type="Proteomes" id="UP001293254"/>
    </source>
</evidence>
<feature type="compositionally biased region" description="Polar residues" evidence="3">
    <location>
        <begin position="50"/>
        <end position="61"/>
    </location>
</feature>
<dbReference type="PANTHER" id="PTHR10302">
    <property type="entry name" value="SINGLE-STRANDED DNA-BINDING PROTEIN"/>
    <property type="match status" value="1"/>
</dbReference>
<name>A0AAE1XWA3_9LAMI</name>
<comment type="caution">
    <text evidence="4">The sequence shown here is derived from an EMBL/GenBank/DDBJ whole genome shotgun (WGS) entry which is preliminary data.</text>
</comment>
<dbReference type="PANTHER" id="PTHR10302:SF23">
    <property type="entry name" value="PROTEIN OSB4, CHLOROPLASTIC"/>
    <property type="match status" value="1"/>
</dbReference>
<evidence type="ECO:0000256" key="2">
    <source>
        <dbReference type="PROSITE-ProRule" id="PRU00252"/>
    </source>
</evidence>
<dbReference type="Proteomes" id="UP001293254">
    <property type="component" value="Unassembled WGS sequence"/>
</dbReference>
<dbReference type="GO" id="GO:0042645">
    <property type="term" value="C:mitochondrial nucleoid"/>
    <property type="evidence" value="ECO:0007669"/>
    <property type="project" value="TreeGrafter"/>
</dbReference>
<feature type="compositionally biased region" description="Polar residues" evidence="3">
    <location>
        <begin position="232"/>
        <end position="246"/>
    </location>
</feature>
<feature type="region of interest" description="Disordered" evidence="3">
    <location>
        <begin position="50"/>
        <end position="69"/>
    </location>
</feature>
<reference evidence="4" key="2">
    <citation type="journal article" date="2024" name="Plant">
        <title>Genomic evolution and insights into agronomic trait innovations of Sesamum species.</title>
        <authorList>
            <person name="Miao H."/>
            <person name="Wang L."/>
            <person name="Qu L."/>
            <person name="Liu H."/>
            <person name="Sun Y."/>
            <person name="Le M."/>
            <person name="Wang Q."/>
            <person name="Wei S."/>
            <person name="Zheng Y."/>
            <person name="Lin W."/>
            <person name="Duan Y."/>
            <person name="Cao H."/>
            <person name="Xiong S."/>
            <person name="Wang X."/>
            <person name="Wei L."/>
            <person name="Li C."/>
            <person name="Ma Q."/>
            <person name="Ju M."/>
            <person name="Zhao R."/>
            <person name="Li G."/>
            <person name="Mu C."/>
            <person name="Tian Q."/>
            <person name="Mei H."/>
            <person name="Zhang T."/>
            <person name="Gao T."/>
            <person name="Zhang H."/>
        </authorList>
    </citation>
    <scope>NUCLEOTIDE SEQUENCE</scope>
    <source>
        <strain evidence="4">3651</strain>
    </source>
</reference>
<evidence type="ECO:0000256" key="3">
    <source>
        <dbReference type="SAM" id="MobiDB-lite"/>
    </source>
</evidence>
<dbReference type="SUPFAM" id="SSF50249">
    <property type="entry name" value="Nucleic acid-binding proteins"/>
    <property type="match status" value="1"/>
</dbReference>
<feature type="compositionally biased region" description="Basic and acidic residues" evidence="3">
    <location>
        <begin position="389"/>
        <end position="399"/>
    </location>
</feature>
<accession>A0AAE1XWA3</accession>
<evidence type="ECO:0000256" key="1">
    <source>
        <dbReference type="ARBA" id="ARBA00023125"/>
    </source>
</evidence>
<dbReference type="AlphaFoldDB" id="A0AAE1XWA3"/>
<feature type="region of interest" description="Disordered" evidence="3">
    <location>
        <begin position="378"/>
        <end position="400"/>
    </location>
</feature>
<dbReference type="InterPro" id="IPR011344">
    <property type="entry name" value="ssDNA-bd"/>
</dbReference>
<dbReference type="EMBL" id="JACGWO010000009">
    <property type="protein sequence ID" value="KAK4419170.1"/>
    <property type="molecule type" value="Genomic_DNA"/>
</dbReference>
<dbReference type="GO" id="GO:0006264">
    <property type="term" value="P:mitochondrial DNA replication"/>
    <property type="evidence" value="ECO:0007669"/>
    <property type="project" value="TreeGrafter"/>
</dbReference>
<organism evidence="4 5">
    <name type="scientific">Sesamum alatum</name>
    <dbReference type="NCBI Taxonomy" id="300844"/>
    <lineage>
        <taxon>Eukaryota</taxon>
        <taxon>Viridiplantae</taxon>
        <taxon>Streptophyta</taxon>
        <taxon>Embryophyta</taxon>
        <taxon>Tracheophyta</taxon>
        <taxon>Spermatophyta</taxon>
        <taxon>Magnoliopsida</taxon>
        <taxon>eudicotyledons</taxon>
        <taxon>Gunneridae</taxon>
        <taxon>Pentapetalae</taxon>
        <taxon>asterids</taxon>
        <taxon>lamiids</taxon>
        <taxon>Lamiales</taxon>
        <taxon>Pedaliaceae</taxon>
        <taxon>Sesamum</taxon>
    </lineage>
</organism>
<keyword evidence="5" id="KW-1185">Reference proteome</keyword>
<dbReference type="PROSITE" id="PS50935">
    <property type="entry name" value="SSB"/>
    <property type="match status" value="1"/>
</dbReference>
<dbReference type="InterPro" id="IPR012340">
    <property type="entry name" value="NA-bd_OB-fold"/>
</dbReference>
<dbReference type="InterPro" id="IPR000424">
    <property type="entry name" value="Primosome_PriB/ssb"/>
</dbReference>
<feature type="region of interest" description="Disordered" evidence="3">
    <location>
        <begin position="228"/>
        <end position="271"/>
    </location>
</feature>
<reference evidence="4" key="1">
    <citation type="submission" date="2020-06" db="EMBL/GenBank/DDBJ databases">
        <authorList>
            <person name="Li T."/>
            <person name="Hu X."/>
            <person name="Zhang T."/>
            <person name="Song X."/>
            <person name="Zhang H."/>
            <person name="Dai N."/>
            <person name="Sheng W."/>
            <person name="Hou X."/>
            <person name="Wei L."/>
        </authorList>
    </citation>
    <scope>NUCLEOTIDE SEQUENCE</scope>
    <source>
        <strain evidence="4">3651</strain>
        <tissue evidence="4">Leaf</tissue>
    </source>
</reference>
<evidence type="ECO:0000313" key="4">
    <source>
        <dbReference type="EMBL" id="KAK4419170.1"/>
    </source>
</evidence>